<dbReference type="InterPro" id="IPR055348">
    <property type="entry name" value="DctQ"/>
</dbReference>
<dbReference type="AlphaFoldDB" id="A0A161TSN1"/>
<evidence type="ECO:0000256" key="9">
    <source>
        <dbReference type="SAM" id="Phobius"/>
    </source>
</evidence>
<evidence type="ECO:0000256" key="2">
    <source>
        <dbReference type="ARBA" id="ARBA00022448"/>
    </source>
</evidence>
<evidence type="ECO:0000256" key="4">
    <source>
        <dbReference type="ARBA" id="ARBA00022519"/>
    </source>
</evidence>
<dbReference type="PANTHER" id="PTHR35011">
    <property type="entry name" value="2,3-DIKETO-L-GULONATE TRAP TRANSPORTER SMALL PERMEASE PROTEIN YIAM"/>
    <property type="match status" value="1"/>
</dbReference>
<protein>
    <submittedName>
        <fullName evidence="11">TRAP C4-dicarboxylate transporter</fullName>
    </submittedName>
</protein>
<keyword evidence="5 9" id="KW-0812">Transmembrane</keyword>
<reference evidence="12" key="1">
    <citation type="submission" date="2016-01" db="EMBL/GenBank/DDBJ databases">
        <title>Draft genome of Chromobacterium sp. F49.</title>
        <authorList>
            <person name="Hong K.W."/>
        </authorList>
    </citation>
    <scope>NUCLEOTIDE SEQUENCE [LARGE SCALE GENOMIC DNA]</scope>
    <source>
        <strain evidence="12">P7IIIA</strain>
    </source>
</reference>
<proteinExistence type="inferred from homology"/>
<keyword evidence="2" id="KW-0813">Transport</keyword>
<organism evidence="11 12">
    <name type="scientific">Fictibacillus phosphorivorans</name>
    <dbReference type="NCBI Taxonomy" id="1221500"/>
    <lineage>
        <taxon>Bacteria</taxon>
        <taxon>Bacillati</taxon>
        <taxon>Bacillota</taxon>
        <taxon>Bacilli</taxon>
        <taxon>Bacillales</taxon>
        <taxon>Fictibacillaceae</taxon>
        <taxon>Fictibacillus</taxon>
    </lineage>
</organism>
<keyword evidence="3" id="KW-1003">Cell membrane</keyword>
<evidence type="ECO:0000256" key="7">
    <source>
        <dbReference type="ARBA" id="ARBA00023136"/>
    </source>
</evidence>
<evidence type="ECO:0000313" key="12">
    <source>
        <dbReference type="Proteomes" id="UP000076567"/>
    </source>
</evidence>
<evidence type="ECO:0000256" key="6">
    <source>
        <dbReference type="ARBA" id="ARBA00022989"/>
    </source>
</evidence>
<feature type="transmembrane region" description="Helical" evidence="9">
    <location>
        <begin position="85"/>
        <end position="108"/>
    </location>
</feature>
<comment type="subcellular location">
    <subcellularLocation>
        <location evidence="1">Cell inner membrane</location>
        <topology evidence="1">Multi-pass membrane protein</topology>
    </subcellularLocation>
</comment>
<dbReference type="Pfam" id="PF04290">
    <property type="entry name" value="DctQ"/>
    <property type="match status" value="1"/>
</dbReference>
<dbReference type="PANTHER" id="PTHR35011:SF2">
    <property type="entry name" value="2,3-DIKETO-L-GULONATE TRAP TRANSPORTER SMALL PERMEASE PROTEIN YIAM"/>
    <property type="match status" value="1"/>
</dbReference>
<dbReference type="GO" id="GO:0005886">
    <property type="term" value="C:plasma membrane"/>
    <property type="evidence" value="ECO:0007669"/>
    <property type="project" value="UniProtKB-SubCell"/>
</dbReference>
<feature type="transmembrane region" description="Helical" evidence="9">
    <location>
        <begin position="14"/>
        <end position="37"/>
    </location>
</feature>
<name>A0A161TSN1_9BACL</name>
<gene>
    <name evidence="11" type="ORF">AWM68_00965</name>
</gene>
<evidence type="ECO:0000256" key="3">
    <source>
        <dbReference type="ARBA" id="ARBA00022475"/>
    </source>
</evidence>
<feature type="domain" description="Tripartite ATP-independent periplasmic transporters DctQ component" evidence="10">
    <location>
        <begin position="23"/>
        <end position="154"/>
    </location>
</feature>
<feature type="transmembrane region" description="Helical" evidence="9">
    <location>
        <begin position="128"/>
        <end position="150"/>
    </location>
</feature>
<dbReference type="GO" id="GO:0022857">
    <property type="term" value="F:transmembrane transporter activity"/>
    <property type="evidence" value="ECO:0007669"/>
    <property type="project" value="TreeGrafter"/>
</dbReference>
<evidence type="ECO:0000256" key="5">
    <source>
        <dbReference type="ARBA" id="ARBA00022692"/>
    </source>
</evidence>
<evidence type="ECO:0000259" key="10">
    <source>
        <dbReference type="Pfam" id="PF04290"/>
    </source>
</evidence>
<evidence type="ECO:0000313" key="11">
    <source>
        <dbReference type="EMBL" id="KZE69511.1"/>
    </source>
</evidence>
<dbReference type="Proteomes" id="UP000076567">
    <property type="component" value="Unassembled WGS sequence"/>
</dbReference>
<keyword evidence="12" id="KW-1185">Reference proteome</keyword>
<dbReference type="InterPro" id="IPR007387">
    <property type="entry name" value="TRAP_DctQ"/>
</dbReference>
<sequence>MQSLSNGISQLEKLLAAILMLALTIIVALSVAFRYFLNAPLSWSGEVAVFLLIWISFIGGSLGLKNKSQAAVTLMLDYCPPRVKMWIAVFSQVFIIAFLVLILTYTYTWILSDGVAFQKSTAILLPMWIPYSAVPVGLTFACIHVFAHLVHILKTKGAGL</sequence>
<dbReference type="OrthoDB" id="9815614at2"/>
<keyword evidence="6 9" id="KW-1133">Transmembrane helix</keyword>
<comment type="caution">
    <text evidence="11">The sequence shown here is derived from an EMBL/GenBank/DDBJ whole genome shotgun (WGS) entry which is preliminary data.</text>
</comment>
<evidence type="ECO:0000256" key="8">
    <source>
        <dbReference type="ARBA" id="ARBA00038436"/>
    </source>
</evidence>
<feature type="transmembrane region" description="Helical" evidence="9">
    <location>
        <begin position="43"/>
        <end position="64"/>
    </location>
</feature>
<dbReference type="GO" id="GO:0015740">
    <property type="term" value="P:C4-dicarboxylate transport"/>
    <property type="evidence" value="ECO:0007669"/>
    <property type="project" value="TreeGrafter"/>
</dbReference>
<keyword evidence="7 9" id="KW-0472">Membrane</keyword>
<accession>A0A161TSN1</accession>
<keyword evidence="4" id="KW-0997">Cell inner membrane</keyword>
<comment type="similarity">
    <text evidence="8">Belongs to the TRAP transporter small permease family.</text>
</comment>
<evidence type="ECO:0000256" key="1">
    <source>
        <dbReference type="ARBA" id="ARBA00004429"/>
    </source>
</evidence>
<dbReference type="EMBL" id="LRFC01000001">
    <property type="protein sequence ID" value="KZE69511.1"/>
    <property type="molecule type" value="Genomic_DNA"/>
</dbReference>